<dbReference type="EMBL" id="JAGGLD010000004">
    <property type="protein sequence ID" value="MBP2001552.1"/>
    <property type="molecule type" value="Genomic_DNA"/>
</dbReference>
<protein>
    <submittedName>
        <fullName evidence="8">L-cystine transport system ATP-binding protein</fullName>
        <ecNumber evidence="8">3.6.3.-</ecNumber>
    </submittedName>
</protein>
<keyword evidence="2" id="KW-0813">Transport</keyword>
<dbReference type="InterPro" id="IPR003593">
    <property type="entry name" value="AAA+_ATPase"/>
</dbReference>
<feature type="domain" description="ABC transporter" evidence="7">
    <location>
        <begin position="2"/>
        <end position="239"/>
    </location>
</feature>
<evidence type="ECO:0000259" key="7">
    <source>
        <dbReference type="PROSITE" id="PS50893"/>
    </source>
</evidence>
<dbReference type="RefSeq" id="WP_209863093.1">
    <property type="nucleotide sequence ID" value="NZ_JAGGLD010000004.1"/>
</dbReference>
<comment type="caution">
    <text evidence="8">The sequence shown here is derived from an EMBL/GenBank/DDBJ whole genome shotgun (WGS) entry which is preliminary data.</text>
</comment>
<keyword evidence="5 8" id="KW-0067">ATP-binding</keyword>
<dbReference type="InterPro" id="IPR017871">
    <property type="entry name" value="ABC_transporter-like_CS"/>
</dbReference>
<gene>
    <name evidence="8" type="ORF">J2Z69_002597</name>
</gene>
<dbReference type="GO" id="GO:0016787">
    <property type="term" value="F:hydrolase activity"/>
    <property type="evidence" value="ECO:0007669"/>
    <property type="project" value="UniProtKB-KW"/>
</dbReference>
<evidence type="ECO:0000256" key="4">
    <source>
        <dbReference type="ARBA" id="ARBA00022741"/>
    </source>
</evidence>
<evidence type="ECO:0000256" key="5">
    <source>
        <dbReference type="ARBA" id="ARBA00022840"/>
    </source>
</evidence>
<proteinExistence type="predicted"/>
<keyword evidence="3" id="KW-1003">Cell membrane</keyword>
<keyword evidence="8" id="KW-0378">Hydrolase</keyword>
<accession>A0ABS4JIM8</accession>
<reference evidence="8 9" key="1">
    <citation type="submission" date="2021-03" db="EMBL/GenBank/DDBJ databases">
        <title>Genomic Encyclopedia of Type Strains, Phase IV (KMG-IV): sequencing the most valuable type-strain genomes for metagenomic binning, comparative biology and taxonomic classification.</title>
        <authorList>
            <person name="Goeker M."/>
        </authorList>
    </citation>
    <scope>NUCLEOTIDE SEQUENCE [LARGE SCALE GENOMIC DNA]</scope>
    <source>
        <strain evidence="8 9">DSM 26806</strain>
    </source>
</reference>
<dbReference type="SMART" id="SM00382">
    <property type="entry name" value="AAA"/>
    <property type="match status" value="1"/>
</dbReference>
<dbReference type="InterPro" id="IPR030679">
    <property type="entry name" value="ABC_ATPase_HisP-typ"/>
</dbReference>
<dbReference type="GO" id="GO:0005524">
    <property type="term" value="F:ATP binding"/>
    <property type="evidence" value="ECO:0007669"/>
    <property type="project" value="UniProtKB-KW"/>
</dbReference>
<dbReference type="PANTHER" id="PTHR43166:SF35">
    <property type="entry name" value="L-CYSTINE IMPORT ATP-BINDING PROTEIN TCYN"/>
    <property type="match status" value="1"/>
</dbReference>
<evidence type="ECO:0000313" key="8">
    <source>
        <dbReference type="EMBL" id="MBP2001552.1"/>
    </source>
</evidence>
<keyword evidence="9" id="KW-1185">Reference proteome</keyword>
<dbReference type="PIRSF" id="PIRSF039085">
    <property type="entry name" value="ABC_ATPase_HisP"/>
    <property type="match status" value="1"/>
</dbReference>
<evidence type="ECO:0000256" key="1">
    <source>
        <dbReference type="ARBA" id="ARBA00004202"/>
    </source>
</evidence>
<dbReference type="InterPro" id="IPR003439">
    <property type="entry name" value="ABC_transporter-like_ATP-bd"/>
</dbReference>
<name>A0ABS4JIM8_9BACL</name>
<comment type="subcellular location">
    <subcellularLocation>
        <location evidence="1">Cell membrane</location>
        <topology evidence="1">Peripheral membrane protein</topology>
    </subcellularLocation>
</comment>
<evidence type="ECO:0000256" key="2">
    <source>
        <dbReference type="ARBA" id="ARBA00022448"/>
    </source>
</evidence>
<dbReference type="EC" id="3.6.3.-" evidence="8"/>
<keyword evidence="4" id="KW-0547">Nucleotide-binding</keyword>
<evidence type="ECO:0000313" key="9">
    <source>
        <dbReference type="Proteomes" id="UP001519288"/>
    </source>
</evidence>
<dbReference type="PANTHER" id="PTHR43166">
    <property type="entry name" value="AMINO ACID IMPORT ATP-BINDING PROTEIN"/>
    <property type="match status" value="1"/>
</dbReference>
<dbReference type="CDD" id="cd03262">
    <property type="entry name" value="ABC_HisP_GlnQ"/>
    <property type="match status" value="1"/>
</dbReference>
<keyword evidence="6" id="KW-0472">Membrane</keyword>
<evidence type="ECO:0000256" key="3">
    <source>
        <dbReference type="ARBA" id="ARBA00022475"/>
    </source>
</evidence>
<dbReference type="PROSITE" id="PS00211">
    <property type="entry name" value="ABC_TRANSPORTER_1"/>
    <property type="match status" value="1"/>
</dbReference>
<sequence length="250" mass="27933">MITIQSLTKSFGKQEVLKSIDLQVQKGEVVVILGPSGSGKTTLLRCLNFLERPDGGKVSIGDLQVNCKKPSKQEIYDLRKKTAMVFQHYNLFKHKTVLENVMEGLVIVQKQSKLKAREKSVQVLEKVGLAEKLNAYPSQLSGGQQQRVGIARALALEPEVILFDEPTSALDPELVGEVLSVIRKIAKEGITMIVVTHEMNFAMDVSNHVIFMDGGVIVEEGTPTEIFRTPKEERTRQFLKRITPELTYDI</sequence>
<dbReference type="SUPFAM" id="SSF52540">
    <property type="entry name" value="P-loop containing nucleoside triphosphate hydrolases"/>
    <property type="match status" value="1"/>
</dbReference>
<dbReference type="InterPro" id="IPR027417">
    <property type="entry name" value="P-loop_NTPase"/>
</dbReference>
<dbReference type="InterPro" id="IPR050086">
    <property type="entry name" value="MetN_ABC_transporter-like"/>
</dbReference>
<organism evidence="8 9">
    <name type="scientific">Paenibacillus shirakamiensis</name>
    <dbReference type="NCBI Taxonomy" id="1265935"/>
    <lineage>
        <taxon>Bacteria</taxon>
        <taxon>Bacillati</taxon>
        <taxon>Bacillota</taxon>
        <taxon>Bacilli</taxon>
        <taxon>Bacillales</taxon>
        <taxon>Paenibacillaceae</taxon>
        <taxon>Paenibacillus</taxon>
    </lineage>
</organism>
<dbReference type="Proteomes" id="UP001519288">
    <property type="component" value="Unassembled WGS sequence"/>
</dbReference>
<dbReference type="PROSITE" id="PS50893">
    <property type="entry name" value="ABC_TRANSPORTER_2"/>
    <property type="match status" value="1"/>
</dbReference>
<dbReference type="Gene3D" id="3.40.50.300">
    <property type="entry name" value="P-loop containing nucleotide triphosphate hydrolases"/>
    <property type="match status" value="1"/>
</dbReference>
<evidence type="ECO:0000256" key="6">
    <source>
        <dbReference type="ARBA" id="ARBA00023136"/>
    </source>
</evidence>
<dbReference type="Pfam" id="PF00005">
    <property type="entry name" value="ABC_tran"/>
    <property type="match status" value="1"/>
</dbReference>